<sequence length="720" mass="82032">MYCPHCGKTFQSLQHFCSSCGQSLAALKETKNEQDFSGPIPAAAPKMPSLKTFLEYRSKKSDERLNFSCQKRKVKKKEQTSTVQITIGIMSLQKDIMKPVRGKTLPLILDPDTDAAGFASIGSRMTDFNSDMDEGPYVLIYPDTSEVINVPGTSTPFNLREYKTEIGKTYNRIALFICLESDYDKGYADLISDWSAIKMSLTSCFPIGEQQDASDCDQEVTVRRKRVTEVDLADTLPWEPEHESTPKSTAEKTRYPFQHDCCEVHCQPIVQLYAPIVVDEDEDGSQDFNVVPISADPAKEAILSMLVCYYHADLRKVIVEHLGSLEIVKVNAASLEKVLCEFFEKNNIPWNNLVSMLMDSCAVMRGSKTGLEIRMHQYCPNLLDVDGDSCHHIHNAAKKFSEPFDSYLEKLFSDLQVDHQWSPDQRGFVPHRWLSAYDASMATHAMMPAYRVLYYGFLSTADKELYREPLELIYTKYHVNQAGRARIKVVQEELNRKGMTPQGCERKKRVCQKLWHEETTTVLRLSIYMGLLAILKEYVMVFQGSQTLVHKLHDRQLELFLAFMACFVKAEHITQLSPRALREMVLEDHMLLPSKEVYVGQEADTFRSQNPNHALLVPFLADVRKAYITTAVYLQKKLPLASPTLTALSALDPLLRGHSQATIQLKRLSGMLRHLLPADQDIQRELVRFNVDLTIPSFKEGESIVEWWGHVFDKPDKYPP</sequence>
<dbReference type="AlphaFoldDB" id="A0A7J5ZBR8"/>
<dbReference type="PANTHER" id="PTHR37162:SF1">
    <property type="entry name" value="BED-TYPE DOMAIN-CONTAINING PROTEIN"/>
    <property type="match status" value="1"/>
</dbReference>
<organism evidence="1 2">
    <name type="scientific">Dissostichus mawsoni</name>
    <name type="common">Antarctic cod</name>
    <dbReference type="NCBI Taxonomy" id="36200"/>
    <lineage>
        <taxon>Eukaryota</taxon>
        <taxon>Metazoa</taxon>
        <taxon>Chordata</taxon>
        <taxon>Craniata</taxon>
        <taxon>Vertebrata</taxon>
        <taxon>Euteleostomi</taxon>
        <taxon>Actinopterygii</taxon>
        <taxon>Neopterygii</taxon>
        <taxon>Teleostei</taxon>
        <taxon>Neoteleostei</taxon>
        <taxon>Acanthomorphata</taxon>
        <taxon>Eupercaria</taxon>
        <taxon>Perciformes</taxon>
        <taxon>Notothenioidei</taxon>
        <taxon>Nototheniidae</taxon>
        <taxon>Dissostichus</taxon>
    </lineage>
</organism>
<accession>A0A7J5ZBR8</accession>
<gene>
    <name evidence="1" type="ORF">F7725_021422</name>
</gene>
<evidence type="ECO:0000313" key="2">
    <source>
        <dbReference type="Proteomes" id="UP000518266"/>
    </source>
</evidence>
<name>A0A7J5ZBR8_DISMA</name>
<comment type="caution">
    <text evidence="1">The sequence shown here is derived from an EMBL/GenBank/DDBJ whole genome shotgun (WGS) entry which is preliminary data.</text>
</comment>
<keyword evidence="2" id="KW-1185">Reference proteome</keyword>
<dbReference type="PANTHER" id="PTHR37162">
    <property type="entry name" value="HAT FAMILY DIMERISATION DOMAINCONTAINING PROTEIN-RELATED"/>
    <property type="match status" value="1"/>
</dbReference>
<proteinExistence type="predicted"/>
<evidence type="ECO:0000313" key="1">
    <source>
        <dbReference type="EMBL" id="KAF3859023.1"/>
    </source>
</evidence>
<reference evidence="1 2" key="1">
    <citation type="submission" date="2020-03" db="EMBL/GenBank/DDBJ databases">
        <title>Dissostichus mawsoni Genome sequencing and assembly.</title>
        <authorList>
            <person name="Park H."/>
        </authorList>
    </citation>
    <scope>NUCLEOTIDE SEQUENCE [LARGE SCALE GENOMIC DNA]</scope>
    <source>
        <strain evidence="1">DM0001</strain>
        <tissue evidence="1">Muscle</tissue>
    </source>
</reference>
<dbReference type="EMBL" id="JAAKFY010000003">
    <property type="protein sequence ID" value="KAF3859023.1"/>
    <property type="molecule type" value="Genomic_DNA"/>
</dbReference>
<protein>
    <submittedName>
        <fullName evidence="1">Uncharacterized protein</fullName>
    </submittedName>
</protein>
<dbReference type="Proteomes" id="UP000518266">
    <property type="component" value="Unassembled WGS sequence"/>
</dbReference>
<dbReference type="OrthoDB" id="8950845at2759"/>